<feature type="coiled-coil region" evidence="1">
    <location>
        <begin position="50"/>
        <end position="84"/>
    </location>
</feature>
<dbReference type="EMBL" id="VSWD01000010">
    <property type="protein sequence ID" value="KAK3090388.1"/>
    <property type="molecule type" value="Genomic_DNA"/>
</dbReference>
<keyword evidence="4" id="KW-1185">Reference proteome</keyword>
<evidence type="ECO:0008006" key="5">
    <source>
        <dbReference type="Google" id="ProtNLM"/>
    </source>
</evidence>
<feature type="compositionally biased region" description="Basic and acidic residues" evidence="2">
    <location>
        <begin position="184"/>
        <end position="202"/>
    </location>
</feature>
<dbReference type="Proteomes" id="UP001186944">
    <property type="component" value="Unassembled WGS sequence"/>
</dbReference>
<name>A0AA89BWW1_PINIB</name>
<evidence type="ECO:0000313" key="4">
    <source>
        <dbReference type="Proteomes" id="UP001186944"/>
    </source>
</evidence>
<sequence>MLSRTSIDEANRHLLAMHERVSYLEKVVQEQNQALLDKDSHLQHKMAELERIKVKEIQNMKGQMQDLQEEVSQKDAIIQRLQEEASSMKKVYAFLPHLKQLVNTMENTCPEQSENNTLVDEQGDHRVNGVLPEGSNFRLEPMNVSSLAKHYVTNHRSRNFSISEDDSDLEVDVSKSSTNTNRENSIKEESQQKDGKDKEYYL</sequence>
<evidence type="ECO:0000256" key="2">
    <source>
        <dbReference type="SAM" id="MobiDB-lite"/>
    </source>
</evidence>
<accession>A0AA89BWW1</accession>
<evidence type="ECO:0000313" key="3">
    <source>
        <dbReference type="EMBL" id="KAK3090388.1"/>
    </source>
</evidence>
<protein>
    <recommendedName>
        <fullName evidence="5">Vimentin-type intermediate filament-associated coiled-coil protein</fullName>
    </recommendedName>
</protein>
<keyword evidence="1" id="KW-0175">Coiled coil</keyword>
<evidence type="ECO:0000256" key="1">
    <source>
        <dbReference type="SAM" id="Coils"/>
    </source>
</evidence>
<organism evidence="3 4">
    <name type="scientific">Pinctada imbricata</name>
    <name type="common">Atlantic pearl-oyster</name>
    <name type="synonym">Pinctada martensii</name>
    <dbReference type="NCBI Taxonomy" id="66713"/>
    <lineage>
        <taxon>Eukaryota</taxon>
        <taxon>Metazoa</taxon>
        <taxon>Spiralia</taxon>
        <taxon>Lophotrochozoa</taxon>
        <taxon>Mollusca</taxon>
        <taxon>Bivalvia</taxon>
        <taxon>Autobranchia</taxon>
        <taxon>Pteriomorphia</taxon>
        <taxon>Pterioida</taxon>
        <taxon>Pterioidea</taxon>
        <taxon>Pteriidae</taxon>
        <taxon>Pinctada</taxon>
    </lineage>
</organism>
<reference evidence="3" key="1">
    <citation type="submission" date="2019-08" db="EMBL/GenBank/DDBJ databases">
        <title>The improved chromosome-level genome for the pearl oyster Pinctada fucata martensii using PacBio sequencing and Hi-C.</title>
        <authorList>
            <person name="Zheng Z."/>
        </authorList>
    </citation>
    <scope>NUCLEOTIDE SEQUENCE</scope>
    <source>
        <strain evidence="3">ZZ-2019</strain>
        <tissue evidence="3">Adductor muscle</tissue>
    </source>
</reference>
<dbReference type="AlphaFoldDB" id="A0AA89BWW1"/>
<gene>
    <name evidence="3" type="ORF">FSP39_011443</name>
</gene>
<feature type="region of interest" description="Disordered" evidence="2">
    <location>
        <begin position="163"/>
        <end position="202"/>
    </location>
</feature>
<comment type="caution">
    <text evidence="3">The sequence shown here is derived from an EMBL/GenBank/DDBJ whole genome shotgun (WGS) entry which is preliminary data.</text>
</comment>
<proteinExistence type="predicted"/>